<reference evidence="2 3" key="1">
    <citation type="submission" date="2021-06" db="EMBL/GenBank/DDBJ databases">
        <title>Halomicroarcula sp. a new haloarchaeum isolated from saline soil.</title>
        <authorList>
            <person name="Duran-Viseras A."/>
            <person name="Sanchez-Porro C."/>
            <person name="Ventosa A."/>
        </authorList>
    </citation>
    <scope>NUCLEOTIDE SEQUENCE [LARGE SCALE GENOMIC DNA]</scope>
    <source>
        <strain evidence="2 3">F13</strain>
    </source>
</reference>
<organism evidence="2 3">
    <name type="scientific">Haloarcula rubra</name>
    <dbReference type="NCBI Taxonomy" id="2487747"/>
    <lineage>
        <taxon>Archaea</taxon>
        <taxon>Methanobacteriati</taxon>
        <taxon>Methanobacteriota</taxon>
        <taxon>Stenosarchaea group</taxon>
        <taxon>Halobacteria</taxon>
        <taxon>Halobacteriales</taxon>
        <taxon>Haloarculaceae</taxon>
        <taxon>Haloarcula</taxon>
    </lineage>
</organism>
<gene>
    <name evidence="2" type="ORF">EGH21_00550</name>
</gene>
<dbReference type="RefSeq" id="WP_220616527.1">
    <property type="nucleotide sequence ID" value="NZ_RKLR01000001.1"/>
</dbReference>
<dbReference type="Pfam" id="PF26419">
    <property type="entry name" value="DUF8114"/>
    <property type="match status" value="1"/>
</dbReference>
<dbReference type="AlphaFoldDB" id="A0AAW4PM79"/>
<sequence length="174" mass="19522">MAKVNIGLRGWRFDEDVLNDEGRVRPLKTLEPDVRQRILVLADRVVDPCDACWLVHGEADVEECNVAEVIYGEPRGSVVLCSVHEPDFLYWFREAGGDAYAGELELRDAFYEWFDDGNRAPDGYEGLDHVEEDPTALPEAPDASEAVPGLQEEVEELDDEDLDAIEMDLGDLDV</sequence>
<feature type="region of interest" description="Disordered" evidence="1">
    <location>
        <begin position="128"/>
        <end position="156"/>
    </location>
</feature>
<dbReference type="Proteomes" id="UP001430377">
    <property type="component" value="Unassembled WGS sequence"/>
</dbReference>
<comment type="caution">
    <text evidence="2">The sequence shown here is derived from an EMBL/GenBank/DDBJ whole genome shotgun (WGS) entry which is preliminary data.</text>
</comment>
<dbReference type="InterPro" id="IPR058427">
    <property type="entry name" value="DUF8114"/>
</dbReference>
<evidence type="ECO:0000256" key="1">
    <source>
        <dbReference type="SAM" id="MobiDB-lite"/>
    </source>
</evidence>
<name>A0AAW4PM79_9EURY</name>
<keyword evidence="3" id="KW-1185">Reference proteome</keyword>
<accession>A0AAW4PM79</accession>
<protein>
    <submittedName>
        <fullName evidence="2">Uncharacterized protein</fullName>
    </submittedName>
</protein>
<evidence type="ECO:0000313" key="2">
    <source>
        <dbReference type="EMBL" id="MBX0321507.1"/>
    </source>
</evidence>
<dbReference type="EMBL" id="RKLR01000001">
    <property type="protein sequence ID" value="MBX0321507.1"/>
    <property type="molecule type" value="Genomic_DNA"/>
</dbReference>
<evidence type="ECO:0000313" key="3">
    <source>
        <dbReference type="Proteomes" id="UP001430377"/>
    </source>
</evidence>
<proteinExistence type="predicted"/>